<evidence type="ECO:0000313" key="4">
    <source>
        <dbReference type="EMBL" id="SFI33287.1"/>
    </source>
</evidence>
<dbReference type="OrthoDB" id="100605at2"/>
<dbReference type="Proteomes" id="UP000198670">
    <property type="component" value="Unassembled WGS sequence"/>
</dbReference>
<dbReference type="InterPro" id="IPR017853">
    <property type="entry name" value="GH"/>
</dbReference>
<keyword evidence="5" id="KW-1185">Reference proteome</keyword>
<dbReference type="PANTHER" id="PTHR43405">
    <property type="entry name" value="GLYCOSYL HYDROLASE DIGH"/>
    <property type="match status" value="1"/>
</dbReference>
<keyword evidence="1 2" id="KW-0732">Signal</keyword>
<dbReference type="EMBL" id="FOQO01000003">
    <property type="protein sequence ID" value="SFI33287.1"/>
    <property type="molecule type" value="Genomic_DNA"/>
</dbReference>
<dbReference type="PROSITE" id="PS51257">
    <property type="entry name" value="PROKAR_LIPOPROTEIN"/>
    <property type="match status" value="1"/>
</dbReference>
<evidence type="ECO:0000256" key="2">
    <source>
        <dbReference type="SAM" id="SignalP"/>
    </source>
</evidence>
<feature type="chain" id="PRO_5011515526" evidence="2">
    <location>
        <begin position="27"/>
        <end position="377"/>
    </location>
</feature>
<evidence type="ECO:0000256" key="1">
    <source>
        <dbReference type="ARBA" id="ARBA00022729"/>
    </source>
</evidence>
<dbReference type="InterPro" id="IPR003790">
    <property type="entry name" value="GHL10"/>
</dbReference>
<dbReference type="PANTHER" id="PTHR43405:SF1">
    <property type="entry name" value="GLYCOSYL HYDROLASE DIGH"/>
    <property type="match status" value="1"/>
</dbReference>
<dbReference type="Gene3D" id="3.20.20.80">
    <property type="entry name" value="Glycosidases"/>
    <property type="match status" value="1"/>
</dbReference>
<sequence length="377" mass="43015">MRSSFSVRFCLALIILFLAGCKSSGSQPEKPEEPDGSESFSAVWVTSTASSVLQSHTNIREAVALCAQSGIQHIFVVVWNQGRTLYPSQVMERQFGVRIAEPYRGRDPLQEMITEAHEKGIKVHAWFEYGFAASYNENGGLILQQKPDWAARDAEGNLLKKNGFEWMNAFHPEVQDFMISLVTEVVEQYDVDGVQGDDRLPAMPSTGGYDAYTVASYKKQHEGTAPPSDYTDSEWVEWRAGLLTDFQGRLYQAVKAIKPDVLVSCAPSVHPWAKNEYLQDWPAWLDKGYADLVIPQVYRYDIADYQATLKQQLDFLKPAHRTKFYPGVLLQNADYNPSTEFLEQMIDENRRQGIRGESFWFFEGIKKFPLFFEQDRK</sequence>
<dbReference type="STRING" id="1477437.SAMN05444682_103302"/>
<reference evidence="4 5" key="1">
    <citation type="submission" date="2016-10" db="EMBL/GenBank/DDBJ databases">
        <authorList>
            <person name="de Groot N.N."/>
        </authorList>
    </citation>
    <scope>NUCLEOTIDE SEQUENCE [LARGE SCALE GENOMIC DNA]</scope>
    <source>
        <strain evidence="4 5">RK1</strain>
    </source>
</reference>
<organism evidence="4 5">
    <name type="scientific">Parapedobacter indicus</name>
    <dbReference type="NCBI Taxonomy" id="1477437"/>
    <lineage>
        <taxon>Bacteria</taxon>
        <taxon>Pseudomonadati</taxon>
        <taxon>Bacteroidota</taxon>
        <taxon>Sphingobacteriia</taxon>
        <taxon>Sphingobacteriales</taxon>
        <taxon>Sphingobacteriaceae</taxon>
        <taxon>Parapedobacter</taxon>
    </lineage>
</organism>
<feature type="signal peptide" evidence="2">
    <location>
        <begin position="1"/>
        <end position="26"/>
    </location>
</feature>
<dbReference type="RefSeq" id="WP_090626080.1">
    <property type="nucleotide sequence ID" value="NZ_FOQO01000003.1"/>
</dbReference>
<protein>
    <submittedName>
        <fullName evidence="4">Uncharacterized lipoprotein YddW, UPF0748 family</fullName>
    </submittedName>
</protein>
<evidence type="ECO:0000259" key="3">
    <source>
        <dbReference type="Pfam" id="PF02638"/>
    </source>
</evidence>
<proteinExistence type="predicted"/>
<dbReference type="AlphaFoldDB" id="A0A1I3HCH9"/>
<accession>A0A1I3HCH9</accession>
<gene>
    <name evidence="4" type="ORF">SAMN05444682_103302</name>
</gene>
<evidence type="ECO:0000313" key="5">
    <source>
        <dbReference type="Proteomes" id="UP000198670"/>
    </source>
</evidence>
<dbReference type="SUPFAM" id="SSF51445">
    <property type="entry name" value="(Trans)glycosidases"/>
    <property type="match status" value="1"/>
</dbReference>
<dbReference type="InterPro" id="IPR052177">
    <property type="entry name" value="Divisome_Glycosyl_Hydrolase"/>
</dbReference>
<feature type="domain" description="Glycosyl hydrolase-like 10" evidence="3">
    <location>
        <begin position="42"/>
        <end position="318"/>
    </location>
</feature>
<dbReference type="Pfam" id="PF02638">
    <property type="entry name" value="GHL10"/>
    <property type="match status" value="1"/>
</dbReference>
<name>A0A1I3HCH9_9SPHI</name>
<keyword evidence="4" id="KW-0449">Lipoprotein</keyword>